<protein>
    <submittedName>
        <fullName evidence="2">DUF3035 domain-containing protein</fullName>
    </submittedName>
</protein>
<dbReference type="EMBL" id="JBHSGI010000002">
    <property type="protein sequence ID" value="MFC4667339.1"/>
    <property type="molecule type" value="Genomic_DNA"/>
</dbReference>
<dbReference type="Proteomes" id="UP001595973">
    <property type="component" value="Unassembled WGS sequence"/>
</dbReference>
<organism evidence="2 3">
    <name type="scientific">Seohaeicola nanhaiensis</name>
    <dbReference type="NCBI Taxonomy" id="1387282"/>
    <lineage>
        <taxon>Bacteria</taxon>
        <taxon>Pseudomonadati</taxon>
        <taxon>Pseudomonadota</taxon>
        <taxon>Alphaproteobacteria</taxon>
        <taxon>Rhodobacterales</taxon>
        <taxon>Roseobacteraceae</taxon>
        <taxon>Seohaeicola</taxon>
    </lineage>
</organism>
<sequence>MRILMGLIILTLAVGVAGCSKKGLRDLRNPSDGPDEFLILPSKPLTMPVELRALPVPTPGGTNITDVKPNADAVAALGGRPELLDQTAVPAADGALVASASRYGVPVNTRAELAEADASFRKRAARSGRIRLFPVDRYAQAYRKQSIQPFDETQRWRASGRETPTSPPTRR</sequence>
<comment type="caution">
    <text evidence="2">The sequence shown here is derived from an EMBL/GenBank/DDBJ whole genome shotgun (WGS) entry which is preliminary data.</text>
</comment>
<dbReference type="RefSeq" id="WP_380715437.1">
    <property type="nucleotide sequence ID" value="NZ_JBHSGI010000002.1"/>
</dbReference>
<evidence type="ECO:0000313" key="2">
    <source>
        <dbReference type="EMBL" id="MFC4667339.1"/>
    </source>
</evidence>
<dbReference type="InterPro" id="IPR021395">
    <property type="entry name" value="DUF3035"/>
</dbReference>
<evidence type="ECO:0000313" key="3">
    <source>
        <dbReference type="Proteomes" id="UP001595973"/>
    </source>
</evidence>
<reference evidence="3" key="1">
    <citation type="journal article" date="2019" name="Int. J. Syst. Evol. Microbiol.">
        <title>The Global Catalogue of Microorganisms (GCM) 10K type strain sequencing project: providing services to taxonomists for standard genome sequencing and annotation.</title>
        <authorList>
            <consortium name="The Broad Institute Genomics Platform"/>
            <consortium name="The Broad Institute Genome Sequencing Center for Infectious Disease"/>
            <person name="Wu L."/>
            <person name="Ma J."/>
        </authorList>
    </citation>
    <scope>NUCLEOTIDE SEQUENCE [LARGE SCALE GENOMIC DNA]</scope>
    <source>
        <strain evidence="3">CGMCC 4.7283</strain>
    </source>
</reference>
<proteinExistence type="predicted"/>
<evidence type="ECO:0000256" key="1">
    <source>
        <dbReference type="SAM" id="MobiDB-lite"/>
    </source>
</evidence>
<dbReference type="PROSITE" id="PS51257">
    <property type="entry name" value="PROKAR_LIPOPROTEIN"/>
    <property type="match status" value="1"/>
</dbReference>
<gene>
    <name evidence="2" type="ORF">ACFO5X_02125</name>
</gene>
<feature type="region of interest" description="Disordered" evidence="1">
    <location>
        <begin position="149"/>
        <end position="171"/>
    </location>
</feature>
<dbReference type="Pfam" id="PF11233">
    <property type="entry name" value="DUF3035"/>
    <property type="match status" value="1"/>
</dbReference>
<accession>A0ABV9KBB0</accession>
<keyword evidence="3" id="KW-1185">Reference proteome</keyword>
<name>A0ABV9KBB0_9RHOB</name>